<keyword evidence="1" id="KW-0233">DNA recombination</keyword>
<dbReference type="InterPro" id="IPR013762">
    <property type="entry name" value="Integrase-like_cat_sf"/>
</dbReference>
<dbReference type="PANTHER" id="PTHR33050">
    <property type="entry name" value="REVERSE TRANSCRIPTASE DOMAIN-CONTAINING PROTEIN"/>
    <property type="match status" value="1"/>
</dbReference>
<dbReference type="InterPro" id="IPR011010">
    <property type="entry name" value="DNA_brk_join_enz"/>
</dbReference>
<dbReference type="AlphaFoldDB" id="A0A8H7DG14"/>
<comment type="caution">
    <text evidence="2">The sequence shown here is derived from an EMBL/GenBank/DDBJ whole genome shotgun (WGS) entry which is preliminary data.</text>
</comment>
<accession>A0A8H7DG14</accession>
<dbReference type="PANTHER" id="PTHR33050:SF7">
    <property type="entry name" value="RIBONUCLEASE H"/>
    <property type="match status" value="1"/>
</dbReference>
<evidence type="ECO:0000313" key="2">
    <source>
        <dbReference type="EMBL" id="KAF7371787.1"/>
    </source>
</evidence>
<proteinExistence type="predicted"/>
<evidence type="ECO:0000256" key="1">
    <source>
        <dbReference type="ARBA" id="ARBA00023172"/>
    </source>
</evidence>
<dbReference type="GO" id="GO:0003677">
    <property type="term" value="F:DNA binding"/>
    <property type="evidence" value="ECO:0007669"/>
    <property type="project" value="InterPro"/>
</dbReference>
<organism evidence="2 3">
    <name type="scientific">Mycena venus</name>
    <dbReference type="NCBI Taxonomy" id="2733690"/>
    <lineage>
        <taxon>Eukaryota</taxon>
        <taxon>Fungi</taxon>
        <taxon>Dikarya</taxon>
        <taxon>Basidiomycota</taxon>
        <taxon>Agaricomycotina</taxon>
        <taxon>Agaricomycetes</taxon>
        <taxon>Agaricomycetidae</taxon>
        <taxon>Agaricales</taxon>
        <taxon>Marasmiineae</taxon>
        <taxon>Mycenaceae</taxon>
        <taxon>Mycena</taxon>
    </lineage>
</organism>
<dbReference type="Gene3D" id="1.10.443.10">
    <property type="entry name" value="Intergrase catalytic core"/>
    <property type="match status" value="1"/>
</dbReference>
<dbReference type="InterPro" id="IPR052055">
    <property type="entry name" value="Hepadnavirus_pol/RT"/>
</dbReference>
<sequence length="662" mass="75158">MAEAFRLTSVHKLAQIKQIATSNLPTRVEAASGKTNGPVQRNVDWCSTFGNCGSPRIWASVMGLIIWIAIFVKHLPDIFCYVDNTYSWEIKNKSTYYPPYKKYLPTKQAQLLFLWDFLGIQHKEKKQIHGASLPIIGFEIDPNTMTAKLPPDSKADLEKWVQEFIDTPSRRCTLREFQCLTGWINWSLNMYFLLCPALSNVYDKMSGKCQPHAGIYINKAIRNDLSWFLNHLRKSNGILFFAALDWNPLTEADITVSSPPIPGDPPANTIFFFEALCVISALRWNTVNIFSSLCATPNYNHLLCTAVDDLIEHNVDLRVLHIKGEDNYIADAISRQRFDNAIEPVKSRQPAREAWTLERLVHMRAVAMGAAIDTSSAPTYGSALNSFIEFCCLHRFPIEPTAETLSFYVVFMCHHIRPDSVDSYLSGICNQLEAHFPNVREIRKGMLVSRTLQGCKRLRGTAVRRKLLLSRDHLRQAITALPSSPSHDDLLFLSQLFTGFRALLRLGELTMPDNPKLQNPRKYSKRASAVLQATSYEYWLPAHKADTTFEGSHILITDTDALTAFRTYLNSRDHLHPLNPYLWILSNGKVPTRAWFMRKLRHLFPDTNIAGQSMRAGGATALAEDGAPPHVIQASGRWAFNTFQIYIRKHPVLLQAMLHSRL</sequence>
<dbReference type="Proteomes" id="UP000620124">
    <property type="component" value="Unassembled WGS sequence"/>
</dbReference>
<keyword evidence="3" id="KW-1185">Reference proteome</keyword>
<name>A0A8H7DG14_9AGAR</name>
<dbReference type="OrthoDB" id="198652at2759"/>
<dbReference type="EMBL" id="JACAZI010000001">
    <property type="protein sequence ID" value="KAF7371787.1"/>
    <property type="molecule type" value="Genomic_DNA"/>
</dbReference>
<dbReference type="GO" id="GO:0006310">
    <property type="term" value="P:DNA recombination"/>
    <property type="evidence" value="ECO:0007669"/>
    <property type="project" value="UniProtKB-KW"/>
</dbReference>
<gene>
    <name evidence="2" type="ORF">MVEN_00035400</name>
</gene>
<protein>
    <submittedName>
        <fullName evidence="2">RNase H domain-containing protein</fullName>
    </submittedName>
</protein>
<dbReference type="SUPFAM" id="SSF56349">
    <property type="entry name" value="DNA breaking-rejoining enzymes"/>
    <property type="match status" value="1"/>
</dbReference>
<dbReference type="GO" id="GO:0015074">
    <property type="term" value="P:DNA integration"/>
    <property type="evidence" value="ECO:0007669"/>
    <property type="project" value="InterPro"/>
</dbReference>
<reference evidence="2" key="1">
    <citation type="submission" date="2020-05" db="EMBL/GenBank/DDBJ databases">
        <title>Mycena genomes resolve the evolution of fungal bioluminescence.</title>
        <authorList>
            <person name="Tsai I.J."/>
        </authorList>
    </citation>
    <scope>NUCLEOTIDE SEQUENCE</scope>
    <source>
        <strain evidence="2">CCC161011</strain>
    </source>
</reference>
<evidence type="ECO:0000313" key="3">
    <source>
        <dbReference type="Proteomes" id="UP000620124"/>
    </source>
</evidence>